<dbReference type="HOGENOM" id="CLU_136756_0_0_14"/>
<keyword evidence="3" id="KW-1185">Reference proteome</keyword>
<dbReference type="Proteomes" id="UP000019265">
    <property type="component" value="Chromosome"/>
</dbReference>
<feature type="transmembrane region" description="Helical" evidence="1">
    <location>
        <begin position="49"/>
        <end position="74"/>
    </location>
</feature>
<dbReference type="OrthoDB" id="400297at2"/>
<evidence type="ECO:0000313" key="2">
    <source>
        <dbReference type="EMBL" id="AHI54187.1"/>
    </source>
</evidence>
<evidence type="ECO:0008006" key="4">
    <source>
        <dbReference type="Google" id="ProtNLM"/>
    </source>
</evidence>
<dbReference type="EMBL" id="CP006934">
    <property type="protein sequence ID" value="AHI54187.1"/>
    <property type="molecule type" value="Genomic_DNA"/>
</dbReference>
<keyword evidence="1" id="KW-0812">Transmembrane</keyword>
<name>W6AAX9_9MOLU</name>
<organism evidence="2 3">
    <name type="scientific">Spiroplasma sabaudiense Ar-1343</name>
    <dbReference type="NCBI Taxonomy" id="1276257"/>
    <lineage>
        <taxon>Bacteria</taxon>
        <taxon>Bacillati</taxon>
        <taxon>Mycoplasmatota</taxon>
        <taxon>Mollicutes</taxon>
        <taxon>Entomoplasmatales</taxon>
        <taxon>Spiroplasmataceae</taxon>
        <taxon>Spiroplasma</taxon>
    </lineage>
</organism>
<evidence type="ECO:0000256" key="1">
    <source>
        <dbReference type="SAM" id="Phobius"/>
    </source>
</evidence>
<proteinExistence type="predicted"/>
<dbReference type="AlphaFoldDB" id="W6AAX9"/>
<keyword evidence="1" id="KW-0472">Membrane</keyword>
<dbReference type="STRING" id="1276257.SSABA_v1c07850"/>
<dbReference type="RefSeq" id="WP_025251324.1">
    <property type="nucleotide sequence ID" value="NZ_CP006934.1"/>
</dbReference>
<protein>
    <recommendedName>
        <fullName evidence="4">Transmembrane protein</fullName>
    </recommendedName>
</protein>
<sequence>MKKKPSTLKQLRKDQKEIHKKEVTAVIDETYNSSDSHDRKSNYKLAKSLNWIEILGTIVCSLVFVAIAFLVDVFALPGKYFASTMTTILIVLGLIIWLVLGWVKNRQAANYYNDARRRYLPTMTDDEALIVKIRKLILIFVIIQVVAGGFAFLL</sequence>
<keyword evidence="1" id="KW-1133">Transmembrane helix</keyword>
<dbReference type="KEGG" id="ssab:SSABA_v1c07850"/>
<evidence type="ECO:0000313" key="3">
    <source>
        <dbReference type="Proteomes" id="UP000019265"/>
    </source>
</evidence>
<feature type="transmembrane region" description="Helical" evidence="1">
    <location>
        <begin position="136"/>
        <end position="153"/>
    </location>
</feature>
<reference evidence="2 3" key="1">
    <citation type="journal article" date="2014" name="Genome Biol. Evol.">
        <title>Molecular evolution of the substrate utilization strategies and putative virulence factors in mosquito-associated Spiroplasma species.</title>
        <authorList>
            <person name="Chang T.H."/>
            <person name="Lo W.S."/>
            <person name="Ku C."/>
            <person name="Chen L.L."/>
            <person name="Kuo C.H."/>
        </authorList>
    </citation>
    <scope>NUCLEOTIDE SEQUENCE [LARGE SCALE GENOMIC DNA]</scope>
    <source>
        <strain evidence="2">Ar-1343</strain>
    </source>
</reference>
<dbReference type="PATRIC" id="fig|1276257.3.peg.797"/>
<gene>
    <name evidence="2" type="ORF">SSABA_v1c07850</name>
</gene>
<accession>W6AAX9</accession>
<feature type="transmembrane region" description="Helical" evidence="1">
    <location>
        <begin position="80"/>
        <end position="103"/>
    </location>
</feature>